<accession>A0A101LUA9</accession>
<comment type="caution">
    <text evidence="2">The sequence shown here is derived from an EMBL/GenBank/DDBJ whole genome shotgun (WGS) entry which is preliminary data.</text>
</comment>
<feature type="signal peptide" evidence="1">
    <location>
        <begin position="1"/>
        <end position="22"/>
    </location>
</feature>
<geneLocation type="mitochondrion" evidence="2"/>
<evidence type="ECO:0000313" key="2">
    <source>
        <dbReference type="EMBL" id="KUM45495.1"/>
    </source>
</evidence>
<dbReference type="AlphaFoldDB" id="A0A101LUA9"/>
<keyword evidence="1" id="KW-0732">Signal</keyword>
<gene>
    <name evidence="2" type="ORF">ABT39_MTgene2597</name>
</gene>
<protein>
    <recommendedName>
        <fullName evidence="3">Secreted protein</fullName>
    </recommendedName>
</protein>
<feature type="chain" id="PRO_5007100106" description="Secreted protein" evidence="1">
    <location>
        <begin position="23"/>
        <end position="77"/>
    </location>
</feature>
<evidence type="ECO:0000256" key="1">
    <source>
        <dbReference type="SAM" id="SignalP"/>
    </source>
</evidence>
<organism evidence="2">
    <name type="scientific">Picea glauca</name>
    <name type="common">White spruce</name>
    <name type="synonym">Pinus glauca</name>
    <dbReference type="NCBI Taxonomy" id="3330"/>
    <lineage>
        <taxon>Eukaryota</taxon>
        <taxon>Viridiplantae</taxon>
        <taxon>Streptophyta</taxon>
        <taxon>Embryophyta</taxon>
        <taxon>Tracheophyta</taxon>
        <taxon>Spermatophyta</taxon>
        <taxon>Pinopsida</taxon>
        <taxon>Pinidae</taxon>
        <taxon>Conifers I</taxon>
        <taxon>Pinales</taxon>
        <taxon>Pinaceae</taxon>
        <taxon>Picea</taxon>
    </lineage>
</organism>
<keyword evidence="2" id="KW-0496">Mitochondrion</keyword>
<evidence type="ECO:0008006" key="3">
    <source>
        <dbReference type="Google" id="ProtNLM"/>
    </source>
</evidence>
<sequence length="77" mass="8591">MRESCLTLLFIFLLFFTMKVDSSGGGALKLKGPTQVSNTPIKKYCINDCLARQGDNKERTVSISSLRRGHNTLERAL</sequence>
<name>A0A101LUA9_PICGL</name>
<proteinExistence type="predicted"/>
<dbReference type="EMBL" id="LKAM01000018">
    <property type="protein sequence ID" value="KUM45495.1"/>
    <property type="molecule type" value="Genomic_DNA"/>
</dbReference>
<reference evidence="2" key="1">
    <citation type="journal article" date="2015" name="Genome Biol. Evol.">
        <title>Organellar Genomes of White Spruce (Picea glauca): Assembly and Annotation.</title>
        <authorList>
            <person name="Jackman S.D."/>
            <person name="Warren R.L."/>
            <person name="Gibb E.A."/>
            <person name="Vandervalk B.P."/>
            <person name="Mohamadi H."/>
            <person name="Chu J."/>
            <person name="Raymond A."/>
            <person name="Pleasance S."/>
            <person name="Coope R."/>
            <person name="Wildung M.R."/>
            <person name="Ritland C.E."/>
            <person name="Bousquet J."/>
            <person name="Jones S.J."/>
            <person name="Bohlmann J."/>
            <person name="Birol I."/>
        </authorList>
    </citation>
    <scope>NUCLEOTIDE SEQUENCE [LARGE SCALE GENOMIC DNA]</scope>
    <source>
        <tissue evidence="2">Flushing bud</tissue>
    </source>
</reference>